<dbReference type="NCBIfam" id="TIGR00246">
    <property type="entry name" value="tRNA_RlmH_YbeA"/>
    <property type="match status" value="1"/>
</dbReference>
<comment type="catalytic activity">
    <reaction evidence="5">
        <text>pseudouridine(1915) in 23S rRNA + S-adenosyl-L-methionine = N(3)-methylpseudouridine(1915) in 23S rRNA + S-adenosyl-L-homocysteine + H(+)</text>
        <dbReference type="Rhea" id="RHEA:42752"/>
        <dbReference type="Rhea" id="RHEA-COMP:10221"/>
        <dbReference type="Rhea" id="RHEA-COMP:10222"/>
        <dbReference type="ChEBI" id="CHEBI:15378"/>
        <dbReference type="ChEBI" id="CHEBI:57856"/>
        <dbReference type="ChEBI" id="CHEBI:59789"/>
        <dbReference type="ChEBI" id="CHEBI:65314"/>
        <dbReference type="ChEBI" id="CHEBI:74486"/>
        <dbReference type="EC" id="2.1.1.177"/>
    </reaction>
</comment>
<dbReference type="SUPFAM" id="SSF75217">
    <property type="entry name" value="alpha/beta knot"/>
    <property type="match status" value="1"/>
</dbReference>
<comment type="function">
    <text evidence="5">Specifically methylates the pseudouridine at position 1915 (m3Psi1915) in 23S rRNA.</text>
</comment>
<dbReference type="InterPro" id="IPR029026">
    <property type="entry name" value="tRNA_m1G_MTases_N"/>
</dbReference>
<comment type="similarity">
    <text evidence="4 5">Belongs to the RNA methyltransferase RlmH family.</text>
</comment>
<dbReference type="InterPro" id="IPR029028">
    <property type="entry name" value="Alpha/beta_knot_MTases"/>
</dbReference>
<evidence type="ECO:0000256" key="4">
    <source>
        <dbReference type="ARBA" id="ARBA00038303"/>
    </source>
</evidence>
<protein>
    <recommendedName>
        <fullName evidence="5">Ribosomal RNA large subunit methyltransferase H</fullName>
        <ecNumber evidence="5">2.1.1.177</ecNumber>
    </recommendedName>
    <alternativeName>
        <fullName evidence="5">23S rRNA (pseudouridine1915-N3)-methyltransferase</fullName>
    </alternativeName>
    <alternativeName>
        <fullName evidence="5">23S rRNA m3Psi1915 methyltransferase</fullName>
    </alternativeName>
    <alternativeName>
        <fullName evidence="5">rRNA (pseudouridine-N3-)-methyltransferase RlmH</fullName>
    </alternativeName>
</protein>
<dbReference type="STRING" id="197479.BFW38_10805"/>
<comment type="caution">
    <text evidence="6">The sequence shown here is derived from an EMBL/GenBank/DDBJ whole genome shotgun (WGS) entry which is preliminary data.</text>
</comment>
<evidence type="ECO:0000256" key="1">
    <source>
        <dbReference type="ARBA" id="ARBA00022603"/>
    </source>
</evidence>
<organism evidence="6 7">
    <name type="scientific">Terasakiispira papahanaumokuakeensis</name>
    <dbReference type="NCBI Taxonomy" id="197479"/>
    <lineage>
        <taxon>Bacteria</taxon>
        <taxon>Pseudomonadati</taxon>
        <taxon>Pseudomonadota</taxon>
        <taxon>Gammaproteobacteria</taxon>
        <taxon>Oceanospirillales</taxon>
        <taxon>Terasakiispira</taxon>
    </lineage>
</organism>
<dbReference type="InterPro" id="IPR003742">
    <property type="entry name" value="RlmH-like"/>
</dbReference>
<gene>
    <name evidence="5" type="primary">rlmH</name>
    <name evidence="6" type="ORF">BFW38_10805</name>
</gene>
<feature type="binding site" evidence="5">
    <location>
        <begin position="123"/>
        <end position="128"/>
    </location>
    <ligand>
        <name>S-adenosyl-L-methionine</name>
        <dbReference type="ChEBI" id="CHEBI:59789"/>
    </ligand>
</feature>
<keyword evidence="3 5" id="KW-0949">S-adenosyl-L-methionine</keyword>
<keyword evidence="7" id="KW-1185">Reference proteome</keyword>
<dbReference type="CDD" id="cd18081">
    <property type="entry name" value="RlmH-like"/>
    <property type="match status" value="1"/>
</dbReference>
<dbReference type="PIRSF" id="PIRSF004505">
    <property type="entry name" value="MT_bac"/>
    <property type="match status" value="1"/>
</dbReference>
<dbReference type="PANTHER" id="PTHR33603:SF1">
    <property type="entry name" value="RIBOSOMAL RNA LARGE SUBUNIT METHYLTRANSFERASE H"/>
    <property type="match status" value="1"/>
</dbReference>
<comment type="subcellular location">
    <subcellularLocation>
        <location evidence="5">Cytoplasm</location>
    </subcellularLocation>
</comment>
<dbReference type="NCBIfam" id="NF000986">
    <property type="entry name" value="PRK00103.1-4"/>
    <property type="match status" value="1"/>
</dbReference>
<evidence type="ECO:0000256" key="5">
    <source>
        <dbReference type="HAMAP-Rule" id="MF_00658"/>
    </source>
</evidence>
<dbReference type="Pfam" id="PF02590">
    <property type="entry name" value="SPOUT_MTase"/>
    <property type="match status" value="1"/>
</dbReference>
<dbReference type="OrthoDB" id="9806643at2"/>
<accession>A0A1E2VEE7</accession>
<dbReference type="GO" id="GO:0070038">
    <property type="term" value="F:rRNA (pseudouridine-N3-)-methyltransferase activity"/>
    <property type="evidence" value="ECO:0007669"/>
    <property type="project" value="UniProtKB-UniRule"/>
</dbReference>
<dbReference type="AlphaFoldDB" id="A0A1E2VEE7"/>
<feature type="binding site" evidence="5">
    <location>
        <position position="73"/>
    </location>
    <ligand>
        <name>S-adenosyl-L-methionine</name>
        <dbReference type="ChEBI" id="CHEBI:59789"/>
    </ligand>
</feature>
<sequence length="155" mass="17475">MKIRLLAVGQRMPAWVEAGYTEYAKRLPHDFRLELDEIAPGSRLKSADIRRTVAQEGEQMLSRLKGGERVVALDVKGKPWSTEQLAQQADAWRMEGRDVALLVGGPDGLASACLDKAEQRWSLSPLTLPHPLVRVLLAEQLYRAWTLLQGHPYHR</sequence>
<dbReference type="PANTHER" id="PTHR33603">
    <property type="entry name" value="METHYLTRANSFERASE"/>
    <property type="match status" value="1"/>
</dbReference>
<name>A0A1E2VEE7_9GAMM</name>
<dbReference type="Gene3D" id="3.40.1280.10">
    <property type="match status" value="1"/>
</dbReference>
<keyword evidence="5" id="KW-0963">Cytoplasm</keyword>
<evidence type="ECO:0000313" key="7">
    <source>
        <dbReference type="Proteomes" id="UP000094291"/>
    </source>
</evidence>
<keyword evidence="2 5" id="KW-0808">Transferase</keyword>
<evidence type="ECO:0000313" key="6">
    <source>
        <dbReference type="EMBL" id="ODC05369.1"/>
    </source>
</evidence>
<keyword evidence="1 5" id="KW-0489">Methyltransferase</keyword>
<dbReference type="RefSeq" id="WP_069000389.1">
    <property type="nucleotide sequence ID" value="NZ_MDTQ01000001.1"/>
</dbReference>
<comment type="subunit">
    <text evidence="5">Homodimer.</text>
</comment>
<dbReference type="HAMAP" id="MF_00658">
    <property type="entry name" value="23SrRNA_methyltr_H"/>
    <property type="match status" value="1"/>
</dbReference>
<reference evidence="6 7" key="1">
    <citation type="submission" date="2016-08" db="EMBL/GenBank/DDBJ databases">
        <authorList>
            <person name="Seilhamer J.J."/>
        </authorList>
    </citation>
    <scope>NUCLEOTIDE SEQUENCE [LARGE SCALE GENOMIC DNA]</scope>
    <source>
        <strain evidence="6 7">PH27A</strain>
    </source>
</reference>
<dbReference type="EMBL" id="MDTQ01000001">
    <property type="protein sequence ID" value="ODC05369.1"/>
    <property type="molecule type" value="Genomic_DNA"/>
</dbReference>
<keyword evidence="5" id="KW-0698">rRNA processing</keyword>
<proteinExistence type="inferred from homology"/>
<dbReference type="Proteomes" id="UP000094291">
    <property type="component" value="Unassembled WGS sequence"/>
</dbReference>
<evidence type="ECO:0000256" key="2">
    <source>
        <dbReference type="ARBA" id="ARBA00022679"/>
    </source>
</evidence>
<dbReference type="EC" id="2.1.1.177" evidence="5"/>
<feature type="binding site" evidence="5">
    <location>
        <position position="104"/>
    </location>
    <ligand>
        <name>S-adenosyl-L-methionine</name>
        <dbReference type="ChEBI" id="CHEBI:59789"/>
    </ligand>
</feature>
<dbReference type="GO" id="GO:0005737">
    <property type="term" value="C:cytoplasm"/>
    <property type="evidence" value="ECO:0007669"/>
    <property type="project" value="UniProtKB-SubCell"/>
</dbReference>
<evidence type="ECO:0000256" key="3">
    <source>
        <dbReference type="ARBA" id="ARBA00022691"/>
    </source>
</evidence>